<comment type="caution">
    <text evidence="1">The sequence shown here is derived from an EMBL/GenBank/DDBJ whole genome shotgun (WGS) entry which is preliminary data.</text>
</comment>
<name>A0A2W7TYF7_9FLAO</name>
<sequence length="135" mass="15124">MISGKFAITLHILTLLSKFPDDYLSSDFIAGSMNVHPVLVRKEIANLKKNHIVESKEGKNGGTRLLKSASKITLDAIFKMTFDTVTLGFSKNEPNPDCPVGKQINKNLEHLYDDINQTISLQLNEITLEDFSNKF</sequence>
<proteinExistence type="predicted"/>
<evidence type="ECO:0000313" key="2">
    <source>
        <dbReference type="Proteomes" id="UP000249177"/>
    </source>
</evidence>
<dbReference type="AlphaFoldDB" id="A0A2W7TYF7"/>
<dbReference type="PROSITE" id="PS51197">
    <property type="entry name" value="HTH_RRF2_2"/>
    <property type="match status" value="1"/>
</dbReference>
<dbReference type="InterPro" id="IPR000944">
    <property type="entry name" value="Tscrpt_reg_Rrf2"/>
</dbReference>
<dbReference type="PANTHER" id="PTHR33221:SF15">
    <property type="entry name" value="HTH-TYPE TRANSCRIPTIONAL REGULATOR YWGB-RELATED"/>
    <property type="match status" value="1"/>
</dbReference>
<dbReference type="OrthoDB" id="213028at2"/>
<dbReference type="InterPro" id="IPR036390">
    <property type="entry name" value="WH_DNA-bd_sf"/>
</dbReference>
<reference evidence="1 2" key="1">
    <citation type="submission" date="2018-06" db="EMBL/GenBank/DDBJ databases">
        <title>Flavobacterium sp IMCC34762, genome.</title>
        <authorList>
            <person name="Joung Y."/>
            <person name="Cho J."/>
            <person name="Song J."/>
        </authorList>
    </citation>
    <scope>NUCLEOTIDE SEQUENCE [LARGE SCALE GENOMIC DNA]</scope>
    <source>
        <strain evidence="1 2">IMCC34762</strain>
    </source>
</reference>
<dbReference type="InterPro" id="IPR036388">
    <property type="entry name" value="WH-like_DNA-bd_sf"/>
</dbReference>
<keyword evidence="2" id="KW-1185">Reference proteome</keyword>
<protein>
    <submittedName>
        <fullName evidence="1">Transcriptional regulator</fullName>
    </submittedName>
</protein>
<dbReference type="Proteomes" id="UP000249177">
    <property type="component" value="Unassembled WGS sequence"/>
</dbReference>
<gene>
    <name evidence="1" type="ORF">DOS84_07225</name>
</gene>
<dbReference type="EMBL" id="QKXH01000003">
    <property type="protein sequence ID" value="PZX94406.1"/>
    <property type="molecule type" value="Genomic_DNA"/>
</dbReference>
<evidence type="ECO:0000313" key="1">
    <source>
        <dbReference type="EMBL" id="PZX94406.1"/>
    </source>
</evidence>
<dbReference type="SUPFAM" id="SSF46785">
    <property type="entry name" value="Winged helix' DNA-binding domain"/>
    <property type="match status" value="1"/>
</dbReference>
<dbReference type="Gene3D" id="1.10.10.10">
    <property type="entry name" value="Winged helix-like DNA-binding domain superfamily/Winged helix DNA-binding domain"/>
    <property type="match status" value="1"/>
</dbReference>
<dbReference type="Pfam" id="PF02082">
    <property type="entry name" value="Rrf2"/>
    <property type="match status" value="1"/>
</dbReference>
<dbReference type="GO" id="GO:0003700">
    <property type="term" value="F:DNA-binding transcription factor activity"/>
    <property type="evidence" value="ECO:0007669"/>
    <property type="project" value="TreeGrafter"/>
</dbReference>
<organism evidence="1 2">
    <name type="scientific">Flavobacterium aquariorum</name>
    <dbReference type="NCBI Taxonomy" id="2217670"/>
    <lineage>
        <taxon>Bacteria</taxon>
        <taxon>Pseudomonadati</taxon>
        <taxon>Bacteroidota</taxon>
        <taxon>Flavobacteriia</taxon>
        <taxon>Flavobacteriales</taxon>
        <taxon>Flavobacteriaceae</taxon>
        <taxon>Flavobacterium</taxon>
    </lineage>
</organism>
<dbReference type="PANTHER" id="PTHR33221">
    <property type="entry name" value="WINGED HELIX-TURN-HELIX TRANSCRIPTIONAL REGULATOR, RRF2 FAMILY"/>
    <property type="match status" value="1"/>
</dbReference>
<dbReference type="GO" id="GO:0005829">
    <property type="term" value="C:cytosol"/>
    <property type="evidence" value="ECO:0007669"/>
    <property type="project" value="TreeGrafter"/>
</dbReference>
<accession>A0A2W7TYF7</accession>